<reference evidence="1 2" key="1">
    <citation type="submission" date="2023-10" db="EMBL/GenBank/DDBJ databases">
        <title>Development of a sustainable strategy for remediation of hydrocarbon-contaminated territories based on the waste exchange concept.</title>
        <authorList>
            <person name="Krivoruchko A."/>
        </authorList>
    </citation>
    <scope>NUCLEOTIDE SEQUENCE [LARGE SCALE GENOMIC DNA]</scope>
    <source>
        <strain evidence="1 2">IEGM 1203</strain>
    </source>
</reference>
<comment type="caution">
    <text evidence="1">The sequence shown here is derived from an EMBL/GenBank/DDBJ whole genome shotgun (WGS) entry which is preliminary data.</text>
</comment>
<proteinExistence type="predicted"/>
<name>A0ABU4C570_RHOGO</name>
<dbReference type="Proteomes" id="UP001185927">
    <property type="component" value="Unassembled WGS sequence"/>
</dbReference>
<dbReference type="EMBL" id="JAWLKB010000051">
    <property type="protein sequence ID" value="MDV6271503.1"/>
    <property type="molecule type" value="Genomic_DNA"/>
</dbReference>
<sequence>MEVGGGLATRCFDDLRLLTGDRGYATLEARAATLLETLPDGLDTAAAMIRSRRAAGSTVSPREQQRPRRSGAFICHVAFTQLITPTSDPPI</sequence>
<gene>
    <name evidence="1" type="ORF">R3Q16_33395</name>
</gene>
<keyword evidence="2" id="KW-1185">Reference proteome</keyword>
<accession>A0ABU4C570</accession>
<organism evidence="1 2">
    <name type="scientific">Rhodococcus globerulus</name>
    <dbReference type="NCBI Taxonomy" id="33008"/>
    <lineage>
        <taxon>Bacteria</taxon>
        <taxon>Bacillati</taxon>
        <taxon>Actinomycetota</taxon>
        <taxon>Actinomycetes</taxon>
        <taxon>Mycobacteriales</taxon>
        <taxon>Nocardiaceae</taxon>
        <taxon>Rhodococcus</taxon>
    </lineage>
</organism>
<dbReference type="RefSeq" id="WP_317545992.1">
    <property type="nucleotide sequence ID" value="NZ_JAWLKB010000051.1"/>
</dbReference>
<evidence type="ECO:0000313" key="1">
    <source>
        <dbReference type="EMBL" id="MDV6271503.1"/>
    </source>
</evidence>
<protein>
    <submittedName>
        <fullName evidence="1">Uncharacterized protein</fullName>
    </submittedName>
</protein>
<evidence type="ECO:0000313" key="2">
    <source>
        <dbReference type="Proteomes" id="UP001185927"/>
    </source>
</evidence>